<evidence type="ECO:0000313" key="11">
    <source>
        <dbReference type="EMBL" id="SFF14001.1"/>
    </source>
</evidence>
<reference evidence="11 12" key="1">
    <citation type="submission" date="2016-10" db="EMBL/GenBank/DDBJ databases">
        <authorList>
            <person name="de Groot N.N."/>
        </authorList>
    </citation>
    <scope>NUCLEOTIDE SEQUENCE [LARGE SCALE GENOMIC DNA]</scope>
    <source>
        <strain>GEY</strain>
        <strain evidence="12">DSM 9560</strain>
    </source>
</reference>
<evidence type="ECO:0000256" key="6">
    <source>
        <dbReference type="ARBA" id="ARBA00013053"/>
    </source>
</evidence>
<evidence type="ECO:0000256" key="1">
    <source>
        <dbReference type="ARBA" id="ARBA00001933"/>
    </source>
</evidence>
<accession>A0A1I2GBF8</accession>
<comment type="catalytic activity">
    <reaction evidence="10">
        <text>L-leucine + 2-oxoglutarate = 4-methyl-2-oxopentanoate + L-glutamate</text>
        <dbReference type="Rhea" id="RHEA:18321"/>
        <dbReference type="ChEBI" id="CHEBI:16810"/>
        <dbReference type="ChEBI" id="CHEBI:17865"/>
        <dbReference type="ChEBI" id="CHEBI:29985"/>
        <dbReference type="ChEBI" id="CHEBI:57427"/>
        <dbReference type="EC" id="2.6.1.42"/>
    </reaction>
</comment>
<dbReference type="EC" id="2.6.1.42" evidence="6"/>
<evidence type="ECO:0000256" key="5">
    <source>
        <dbReference type="ARBA" id="ARBA00009320"/>
    </source>
</evidence>
<dbReference type="GO" id="GO:0046394">
    <property type="term" value="P:carboxylic acid biosynthetic process"/>
    <property type="evidence" value="ECO:0007669"/>
    <property type="project" value="UniProtKB-ARBA"/>
</dbReference>
<dbReference type="InterPro" id="IPR043132">
    <property type="entry name" value="BCAT-like_C"/>
</dbReference>
<dbReference type="Pfam" id="PF01063">
    <property type="entry name" value="Aminotran_4"/>
    <property type="match status" value="1"/>
</dbReference>
<evidence type="ECO:0000256" key="7">
    <source>
        <dbReference type="ARBA" id="ARBA00022898"/>
    </source>
</evidence>
<keyword evidence="11" id="KW-0808">Transferase</keyword>
<organism evidence="11 12">
    <name type="scientific">Thermoflexibacter ruber</name>
    <dbReference type="NCBI Taxonomy" id="1003"/>
    <lineage>
        <taxon>Bacteria</taxon>
        <taxon>Pseudomonadati</taxon>
        <taxon>Bacteroidota</taxon>
        <taxon>Cytophagia</taxon>
        <taxon>Cytophagales</taxon>
        <taxon>Thermoflexibacteraceae</taxon>
        <taxon>Thermoflexibacter</taxon>
    </lineage>
</organism>
<evidence type="ECO:0000313" key="12">
    <source>
        <dbReference type="Proteomes" id="UP000199513"/>
    </source>
</evidence>
<dbReference type="STRING" id="1003.SAMN04488541_101745"/>
<sequence length="296" mass="33197">MYYSEKTVVFYDGKFVKAKQVSCSPFAQTMHYGYGIFEGLRSYQTSNGVSIFNAKAHFERMKYAAHKLSIPLLYSVQDLENIAYDLLDQNNFKDAYIRPLLFCPDNMRLSSRRESILFMGAWKWPRYHGNNLLSACISSIERPNPKSCPVDAKISGLYVSSIMATNEAHLKGYDEAIMLDQFGNVAQASGANVFYEKEGELFTPPKGHILAGITRKVIMDLAREKEIKVTEKPISPKELQQADMVMLTGTAVEVALVGAIDGISFKKNPKHTKCAELAEAYSDLVHSAYEPAYTII</sequence>
<dbReference type="EMBL" id="FONY01000017">
    <property type="protein sequence ID" value="SFF14001.1"/>
    <property type="molecule type" value="Genomic_DNA"/>
</dbReference>
<evidence type="ECO:0000256" key="9">
    <source>
        <dbReference type="ARBA" id="ARBA00048798"/>
    </source>
</evidence>
<comment type="pathway">
    <text evidence="2">Amino-acid biosynthesis; L-isoleucine biosynthesis; L-isoleucine from 2-oxobutanoate: step 4/4.</text>
</comment>
<evidence type="ECO:0000256" key="2">
    <source>
        <dbReference type="ARBA" id="ARBA00004824"/>
    </source>
</evidence>
<name>A0A1I2GBF8_9BACT</name>
<dbReference type="InterPro" id="IPR036038">
    <property type="entry name" value="Aminotransferase-like"/>
</dbReference>
<dbReference type="FunFam" id="3.20.10.10:FF:000002">
    <property type="entry name" value="D-alanine aminotransferase"/>
    <property type="match status" value="1"/>
</dbReference>
<dbReference type="InterPro" id="IPR050571">
    <property type="entry name" value="Class-IV_PLP-Dep_Aminotrnsfr"/>
</dbReference>
<comment type="catalytic activity">
    <reaction evidence="9">
        <text>L-isoleucine + 2-oxoglutarate = (S)-3-methyl-2-oxopentanoate + L-glutamate</text>
        <dbReference type="Rhea" id="RHEA:24801"/>
        <dbReference type="ChEBI" id="CHEBI:16810"/>
        <dbReference type="ChEBI" id="CHEBI:29985"/>
        <dbReference type="ChEBI" id="CHEBI:35146"/>
        <dbReference type="ChEBI" id="CHEBI:58045"/>
        <dbReference type="EC" id="2.6.1.42"/>
    </reaction>
</comment>
<gene>
    <name evidence="11" type="ORF">SAMN04488541_101745</name>
</gene>
<dbReference type="OrthoDB" id="9804984at2"/>
<evidence type="ECO:0000256" key="8">
    <source>
        <dbReference type="ARBA" id="ARBA00048212"/>
    </source>
</evidence>
<comment type="similarity">
    <text evidence="5">Belongs to the class-IV pyridoxal-phosphate-dependent aminotransferase family.</text>
</comment>
<dbReference type="GO" id="GO:0008652">
    <property type="term" value="P:amino acid biosynthetic process"/>
    <property type="evidence" value="ECO:0007669"/>
    <property type="project" value="UniProtKB-ARBA"/>
</dbReference>
<comment type="catalytic activity">
    <reaction evidence="8">
        <text>L-valine + 2-oxoglutarate = 3-methyl-2-oxobutanoate + L-glutamate</text>
        <dbReference type="Rhea" id="RHEA:24813"/>
        <dbReference type="ChEBI" id="CHEBI:11851"/>
        <dbReference type="ChEBI" id="CHEBI:16810"/>
        <dbReference type="ChEBI" id="CHEBI:29985"/>
        <dbReference type="ChEBI" id="CHEBI:57762"/>
        <dbReference type="EC" id="2.6.1.42"/>
    </reaction>
</comment>
<keyword evidence="12" id="KW-1185">Reference proteome</keyword>
<dbReference type="PANTHER" id="PTHR42743:SF11">
    <property type="entry name" value="AMINODEOXYCHORISMATE LYASE"/>
    <property type="match status" value="1"/>
</dbReference>
<dbReference type="Proteomes" id="UP000199513">
    <property type="component" value="Unassembled WGS sequence"/>
</dbReference>
<dbReference type="PANTHER" id="PTHR42743">
    <property type="entry name" value="AMINO-ACID AMINOTRANSFERASE"/>
    <property type="match status" value="1"/>
</dbReference>
<dbReference type="GO" id="GO:0004084">
    <property type="term" value="F:branched-chain-amino-acid transaminase activity"/>
    <property type="evidence" value="ECO:0007669"/>
    <property type="project" value="UniProtKB-EC"/>
</dbReference>
<protein>
    <recommendedName>
        <fullName evidence="6">branched-chain-amino-acid transaminase</fullName>
        <ecNumber evidence="6">2.6.1.42</ecNumber>
    </recommendedName>
</protein>
<dbReference type="Gene3D" id="3.30.470.10">
    <property type="match status" value="1"/>
</dbReference>
<dbReference type="SUPFAM" id="SSF56752">
    <property type="entry name" value="D-aminoacid aminotransferase-like PLP-dependent enzymes"/>
    <property type="match status" value="1"/>
</dbReference>
<evidence type="ECO:0000256" key="4">
    <source>
        <dbReference type="ARBA" id="ARBA00005072"/>
    </source>
</evidence>
<comment type="pathway">
    <text evidence="3">Amino-acid biosynthesis; L-valine biosynthesis; L-valine from pyruvate: step 4/4.</text>
</comment>
<proteinExistence type="inferred from homology"/>
<keyword evidence="11" id="KW-0032">Aminotransferase</keyword>
<dbReference type="Gene3D" id="3.20.10.10">
    <property type="entry name" value="D-amino Acid Aminotransferase, subunit A, domain 2"/>
    <property type="match status" value="1"/>
</dbReference>
<keyword evidence="7" id="KW-0663">Pyridoxal phosphate</keyword>
<dbReference type="RefSeq" id="WP_091544975.1">
    <property type="nucleotide sequence ID" value="NZ_FONY01000017.1"/>
</dbReference>
<evidence type="ECO:0000256" key="3">
    <source>
        <dbReference type="ARBA" id="ARBA00004931"/>
    </source>
</evidence>
<comment type="cofactor">
    <cofactor evidence="1">
        <name>pyridoxal 5'-phosphate</name>
        <dbReference type="ChEBI" id="CHEBI:597326"/>
    </cofactor>
</comment>
<evidence type="ECO:0000256" key="10">
    <source>
        <dbReference type="ARBA" id="ARBA00049229"/>
    </source>
</evidence>
<dbReference type="AlphaFoldDB" id="A0A1I2GBF8"/>
<dbReference type="InterPro" id="IPR043131">
    <property type="entry name" value="BCAT-like_N"/>
</dbReference>
<dbReference type="InterPro" id="IPR001544">
    <property type="entry name" value="Aminotrans_IV"/>
</dbReference>
<comment type="pathway">
    <text evidence="4">Amino-acid biosynthesis; L-leucine biosynthesis; L-leucine from 3-methyl-2-oxobutanoate: step 4/4.</text>
</comment>